<keyword evidence="3" id="KW-1185">Reference proteome</keyword>
<proteinExistence type="predicted"/>
<evidence type="ECO:0000313" key="2">
    <source>
        <dbReference type="EMBL" id="SDY91405.1"/>
    </source>
</evidence>
<keyword evidence="2" id="KW-0969">Cilium</keyword>
<evidence type="ECO:0000256" key="1">
    <source>
        <dbReference type="SAM" id="Phobius"/>
    </source>
</evidence>
<feature type="transmembrane region" description="Helical" evidence="1">
    <location>
        <begin position="49"/>
        <end position="70"/>
    </location>
</feature>
<dbReference type="AlphaFoldDB" id="A0A1H3NSJ5"/>
<keyword evidence="2" id="KW-0282">Flagellum</keyword>
<sequence length="129" mass="14801">MADNYFISMILYLIITTGVIFIAYYTTVWLAKKMNCLAKNRHSSVLEKVVVASNISIYTIKVGLMVYIIASNGKSIEQLDKMTFKEWTETSDHSTGHIHNKEHDKHDGISWIAFGKKWRNSKSKGKEKN</sequence>
<dbReference type="RefSeq" id="WP_093313399.1">
    <property type="nucleotide sequence ID" value="NZ_FNPV01000005.1"/>
</dbReference>
<dbReference type="STRING" id="159292.SAMN05192546_105246"/>
<dbReference type="OrthoDB" id="1957692at2"/>
<keyword evidence="1" id="KW-0812">Transmembrane</keyword>
<dbReference type="EMBL" id="FNPV01000005">
    <property type="protein sequence ID" value="SDY91405.1"/>
    <property type="molecule type" value="Genomic_DNA"/>
</dbReference>
<protein>
    <submittedName>
        <fullName evidence="2">Flagellar protein FliO/FliZ</fullName>
    </submittedName>
</protein>
<organism evidence="2 3">
    <name type="scientific">Tindallia californiensis</name>
    <dbReference type="NCBI Taxonomy" id="159292"/>
    <lineage>
        <taxon>Bacteria</taxon>
        <taxon>Bacillati</taxon>
        <taxon>Bacillota</taxon>
        <taxon>Clostridia</taxon>
        <taxon>Peptostreptococcales</taxon>
        <taxon>Tindalliaceae</taxon>
        <taxon>Tindallia</taxon>
    </lineage>
</organism>
<gene>
    <name evidence="2" type="ORF">SAMN05192546_105246</name>
</gene>
<feature type="transmembrane region" description="Helical" evidence="1">
    <location>
        <begin position="6"/>
        <end position="28"/>
    </location>
</feature>
<keyword evidence="1" id="KW-0472">Membrane</keyword>
<accession>A0A1H3NSJ5</accession>
<reference evidence="2 3" key="1">
    <citation type="submission" date="2016-10" db="EMBL/GenBank/DDBJ databases">
        <authorList>
            <person name="de Groot N.N."/>
        </authorList>
    </citation>
    <scope>NUCLEOTIDE SEQUENCE [LARGE SCALE GENOMIC DNA]</scope>
    <source>
        <strain evidence="2 3">APO</strain>
    </source>
</reference>
<keyword evidence="1" id="KW-1133">Transmembrane helix</keyword>
<evidence type="ECO:0000313" key="3">
    <source>
        <dbReference type="Proteomes" id="UP000199230"/>
    </source>
</evidence>
<dbReference type="Proteomes" id="UP000199230">
    <property type="component" value="Unassembled WGS sequence"/>
</dbReference>
<keyword evidence="2" id="KW-0966">Cell projection</keyword>
<name>A0A1H3NSJ5_9FIRM</name>